<protein>
    <recommendedName>
        <fullName evidence="1">ISXO2-like transposase domain-containing protein</fullName>
    </recommendedName>
</protein>
<gene>
    <name evidence="2" type="ORF">H312_02760</name>
</gene>
<dbReference type="Proteomes" id="UP000030655">
    <property type="component" value="Unassembled WGS sequence"/>
</dbReference>
<dbReference type="PANTHER" id="PTHR47163">
    <property type="entry name" value="DDE_TNP_IS1595 DOMAIN-CONTAINING PROTEIN"/>
    <property type="match status" value="1"/>
</dbReference>
<dbReference type="PANTHER" id="PTHR47163:SF2">
    <property type="entry name" value="SI:DKEY-17M8.2"/>
    <property type="match status" value="1"/>
</dbReference>
<accession>A0A059EYA6</accession>
<dbReference type="InterPro" id="IPR053164">
    <property type="entry name" value="IS1016-like_transposase"/>
</dbReference>
<keyword evidence="3" id="KW-1185">Reference proteome</keyword>
<reference evidence="3" key="1">
    <citation type="submission" date="2013-02" db="EMBL/GenBank/DDBJ databases">
        <authorList>
            <consortium name="The Broad Institute Genome Sequencing Platform"/>
            <person name="Cuomo C."/>
            <person name="Becnel J."/>
            <person name="Sanscrainte N."/>
            <person name="Walker B."/>
            <person name="Young S.K."/>
            <person name="Zeng Q."/>
            <person name="Gargeya S."/>
            <person name="Fitzgerald M."/>
            <person name="Haas B."/>
            <person name="Abouelleil A."/>
            <person name="Alvarado L."/>
            <person name="Arachchi H.M."/>
            <person name="Berlin A.M."/>
            <person name="Chapman S.B."/>
            <person name="Dewar J."/>
            <person name="Goldberg J."/>
            <person name="Griggs A."/>
            <person name="Gujja S."/>
            <person name="Hansen M."/>
            <person name="Howarth C."/>
            <person name="Imamovic A."/>
            <person name="Larimer J."/>
            <person name="McCowan C."/>
            <person name="Murphy C."/>
            <person name="Neiman D."/>
            <person name="Pearson M."/>
            <person name="Priest M."/>
            <person name="Roberts A."/>
            <person name="Saif S."/>
            <person name="Shea T."/>
            <person name="Sisk P."/>
            <person name="Sykes S."/>
            <person name="Wortman J."/>
            <person name="Nusbaum C."/>
            <person name="Birren B."/>
        </authorList>
    </citation>
    <scope>NUCLEOTIDE SEQUENCE [LARGE SCALE GENOMIC DNA]</scope>
    <source>
        <strain evidence="3">PRA339</strain>
    </source>
</reference>
<organism evidence="2 3">
    <name type="scientific">Anncaliia algerae PRA339</name>
    <dbReference type="NCBI Taxonomy" id="1288291"/>
    <lineage>
        <taxon>Eukaryota</taxon>
        <taxon>Fungi</taxon>
        <taxon>Fungi incertae sedis</taxon>
        <taxon>Microsporidia</taxon>
        <taxon>Tubulinosematoidea</taxon>
        <taxon>Tubulinosematidae</taxon>
        <taxon>Anncaliia</taxon>
    </lineage>
</organism>
<evidence type="ECO:0000313" key="3">
    <source>
        <dbReference type="Proteomes" id="UP000030655"/>
    </source>
</evidence>
<evidence type="ECO:0000259" key="1">
    <source>
        <dbReference type="Pfam" id="PF12762"/>
    </source>
</evidence>
<proteinExistence type="predicted"/>
<dbReference type="AlphaFoldDB" id="A0A059EYA6"/>
<reference evidence="2 3" key="2">
    <citation type="submission" date="2014-03" db="EMBL/GenBank/DDBJ databases">
        <title>The Genome Sequence of Anncaliia algerae insect isolate PRA339.</title>
        <authorList>
            <consortium name="The Broad Institute Genome Sequencing Platform"/>
            <consortium name="The Broad Institute Genome Sequencing Center for Infectious Disease"/>
            <person name="Cuomo C."/>
            <person name="Becnel J."/>
            <person name="Sanscrainte N."/>
            <person name="Walker B."/>
            <person name="Young S.K."/>
            <person name="Zeng Q."/>
            <person name="Gargeya S."/>
            <person name="Fitzgerald M."/>
            <person name="Haas B."/>
            <person name="Abouelleil A."/>
            <person name="Alvarado L."/>
            <person name="Arachchi H.M."/>
            <person name="Berlin A.M."/>
            <person name="Chapman S.B."/>
            <person name="Dewar J."/>
            <person name="Goldberg J."/>
            <person name="Griggs A."/>
            <person name="Gujja S."/>
            <person name="Hansen M."/>
            <person name="Howarth C."/>
            <person name="Imamovic A."/>
            <person name="Larimer J."/>
            <person name="McCowan C."/>
            <person name="Murphy C."/>
            <person name="Neiman D."/>
            <person name="Pearson M."/>
            <person name="Priest M."/>
            <person name="Roberts A."/>
            <person name="Saif S."/>
            <person name="Shea T."/>
            <person name="Sisk P."/>
            <person name="Sykes S."/>
            <person name="Wortman J."/>
            <person name="Nusbaum C."/>
            <person name="Birren B."/>
        </authorList>
    </citation>
    <scope>NUCLEOTIDE SEQUENCE [LARGE SCALE GENOMIC DNA]</scope>
    <source>
        <strain evidence="2 3">PRA339</strain>
    </source>
</reference>
<dbReference type="InterPro" id="IPR024445">
    <property type="entry name" value="Tnp_ISXO2-like"/>
</dbReference>
<sequence length="89" mass="10448">MQIKIKNKITRVFTQIIPNKKAGTIMPIIYVQFISGSTIWADERKSYSSLMEKGFIHDTICHKYNFLNKENDVHTQFVESFHNSLKLEI</sequence>
<feature type="domain" description="ISXO2-like transposase" evidence="1">
    <location>
        <begin position="9"/>
        <end position="87"/>
    </location>
</feature>
<name>A0A059EYA6_9MICR</name>
<evidence type="ECO:0000313" key="2">
    <source>
        <dbReference type="EMBL" id="KCZ79847.1"/>
    </source>
</evidence>
<dbReference type="Pfam" id="PF12762">
    <property type="entry name" value="DDE_Tnp_IS1595"/>
    <property type="match status" value="1"/>
</dbReference>
<dbReference type="EMBL" id="KK365225">
    <property type="protein sequence ID" value="KCZ79847.1"/>
    <property type="molecule type" value="Genomic_DNA"/>
</dbReference>
<dbReference type="VEuPathDB" id="MicrosporidiaDB:H312_02760"/>
<dbReference type="HOGENOM" id="CLU_044348_10_5_1"/>
<dbReference type="OrthoDB" id="424490at2759"/>